<dbReference type="SUPFAM" id="SSF81901">
    <property type="entry name" value="HCP-like"/>
    <property type="match status" value="1"/>
</dbReference>
<dbReference type="Pfam" id="PF08238">
    <property type="entry name" value="Sel1"/>
    <property type="match status" value="1"/>
</dbReference>
<dbReference type="InterPro" id="IPR006597">
    <property type="entry name" value="Sel1-like"/>
</dbReference>
<feature type="non-terminal residue" evidence="2">
    <location>
        <position position="67"/>
    </location>
</feature>
<reference evidence="2 3" key="2">
    <citation type="submission" date="2017-09" db="EMBL/GenBank/DDBJ databases">
        <title>Extensive intraspecific genome diversity in a model arbuscular mycorrhizal fungus.</title>
        <authorList>
            <person name="Chen E.C."/>
            <person name="Morin E."/>
            <person name="Beaudet D."/>
            <person name="Noel J."/>
            <person name="Ndikumana S."/>
            <person name="Charron P."/>
            <person name="St-Onge C."/>
            <person name="Giorgi J."/>
            <person name="Grigoriev I.V."/>
            <person name="Roux C."/>
            <person name="Martin F.M."/>
            <person name="Corradi N."/>
        </authorList>
    </citation>
    <scope>NUCLEOTIDE SEQUENCE [LARGE SCALE GENOMIC DNA]</scope>
    <source>
        <strain evidence="2 3">A5</strain>
    </source>
</reference>
<evidence type="ECO:0008006" key="4">
    <source>
        <dbReference type="Google" id="ProtNLM"/>
    </source>
</evidence>
<dbReference type="SMART" id="SM00671">
    <property type="entry name" value="SEL1"/>
    <property type="match status" value="1"/>
</dbReference>
<protein>
    <recommendedName>
        <fullName evidence="4">HCP-like protein</fullName>
    </recommendedName>
</protein>
<proteinExistence type="inferred from homology"/>
<dbReference type="Proteomes" id="UP000232722">
    <property type="component" value="Unassembled WGS sequence"/>
</dbReference>
<dbReference type="AlphaFoldDB" id="A0A2N0Q264"/>
<gene>
    <name evidence="2" type="ORF">RhiirA5_410909</name>
</gene>
<dbReference type="InterPro" id="IPR050767">
    <property type="entry name" value="Sel1_AlgK"/>
</dbReference>
<evidence type="ECO:0000313" key="2">
    <source>
        <dbReference type="EMBL" id="PKC13180.1"/>
    </source>
</evidence>
<organism evidence="2 3">
    <name type="scientific">Rhizophagus irregularis</name>
    <dbReference type="NCBI Taxonomy" id="588596"/>
    <lineage>
        <taxon>Eukaryota</taxon>
        <taxon>Fungi</taxon>
        <taxon>Fungi incertae sedis</taxon>
        <taxon>Mucoromycota</taxon>
        <taxon>Glomeromycotina</taxon>
        <taxon>Glomeromycetes</taxon>
        <taxon>Glomerales</taxon>
        <taxon>Glomeraceae</taxon>
        <taxon>Rhizophagus</taxon>
    </lineage>
</organism>
<reference evidence="2 3" key="1">
    <citation type="submission" date="2016-04" db="EMBL/GenBank/DDBJ databases">
        <title>Genome analyses suggest a sexual origin of heterokaryosis in a supposedly ancient asexual fungus.</title>
        <authorList>
            <person name="Ropars J."/>
            <person name="Sedzielewska K."/>
            <person name="Noel J."/>
            <person name="Charron P."/>
            <person name="Farinelli L."/>
            <person name="Marton T."/>
            <person name="Kruger M."/>
            <person name="Pelin A."/>
            <person name="Brachmann A."/>
            <person name="Corradi N."/>
        </authorList>
    </citation>
    <scope>NUCLEOTIDE SEQUENCE [LARGE SCALE GENOMIC DNA]</scope>
    <source>
        <strain evidence="2 3">A5</strain>
    </source>
</reference>
<dbReference type="InterPro" id="IPR011990">
    <property type="entry name" value="TPR-like_helical_dom_sf"/>
</dbReference>
<dbReference type="Gene3D" id="1.25.40.10">
    <property type="entry name" value="Tetratricopeptide repeat domain"/>
    <property type="match status" value="1"/>
</dbReference>
<comment type="similarity">
    <text evidence="1">Belongs to the sel-1 family.</text>
</comment>
<comment type="caution">
    <text evidence="2">The sequence shown here is derived from an EMBL/GenBank/DDBJ whole genome shotgun (WGS) entry which is preliminary data.</text>
</comment>
<sequence length="67" mass="7836">MSEQNETELFHQNKKEAENGNKAAMYWWAECYDYGEGTEKNLEKAFYWYQKAAENGNEDAMNMLANG</sequence>
<dbReference type="EMBL" id="LLXJ01000205">
    <property type="protein sequence ID" value="PKC13180.1"/>
    <property type="molecule type" value="Genomic_DNA"/>
</dbReference>
<dbReference type="PANTHER" id="PTHR11102:SF160">
    <property type="entry name" value="ERAD-ASSOCIATED E3 UBIQUITIN-PROTEIN LIGASE COMPONENT HRD3"/>
    <property type="match status" value="1"/>
</dbReference>
<evidence type="ECO:0000313" key="3">
    <source>
        <dbReference type="Proteomes" id="UP000232722"/>
    </source>
</evidence>
<evidence type="ECO:0000256" key="1">
    <source>
        <dbReference type="ARBA" id="ARBA00038101"/>
    </source>
</evidence>
<dbReference type="PANTHER" id="PTHR11102">
    <property type="entry name" value="SEL-1-LIKE PROTEIN"/>
    <property type="match status" value="1"/>
</dbReference>
<accession>A0A2N0Q264</accession>
<name>A0A2N0Q264_9GLOM</name>